<protein>
    <submittedName>
        <fullName evidence="3">Enoyl-CoA hydratase-related protein</fullName>
    </submittedName>
</protein>
<dbReference type="Gene3D" id="3.90.226.10">
    <property type="entry name" value="2-enoyl-CoA Hydratase, Chain A, domain 1"/>
    <property type="match status" value="1"/>
</dbReference>
<dbReference type="Gene3D" id="1.10.12.10">
    <property type="entry name" value="Lyase 2-enoyl-coa Hydratase, Chain A, domain 2"/>
    <property type="match status" value="1"/>
</dbReference>
<evidence type="ECO:0000313" key="4">
    <source>
        <dbReference type="Proteomes" id="UP001500449"/>
    </source>
</evidence>
<dbReference type="InterPro" id="IPR018376">
    <property type="entry name" value="Enoyl-CoA_hyd/isom_CS"/>
</dbReference>
<gene>
    <name evidence="3" type="ORF">GCM10009836_33970</name>
</gene>
<evidence type="ECO:0000313" key="3">
    <source>
        <dbReference type="EMBL" id="GAA1851206.1"/>
    </source>
</evidence>
<dbReference type="InterPro" id="IPR001753">
    <property type="entry name" value="Enoyl-CoA_hydra/iso"/>
</dbReference>
<dbReference type="RefSeq" id="WP_344417681.1">
    <property type="nucleotide sequence ID" value="NZ_BAAAQK010000009.1"/>
</dbReference>
<accession>A0ABN2N3X7</accession>
<evidence type="ECO:0000256" key="1">
    <source>
        <dbReference type="ARBA" id="ARBA00005254"/>
    </source>
</evidence>
<comment type="similarity">
    <text evidence="1 2">Belongs to the enoyl-CoA hydratase/isomerase family.</text>
</comment>
<reference evidence="3 4" key="1">
    <citation type="journal article" date="2019" name="Int. J. Syst. Evol. Microbiol.">
        <title>The Global Catalogue of Microorganisms (GCM) 10K type strain sequencing project: providing services to taxonomists for standard genome sequencing and annotation.</title>
        <authorList>
            <consortium name="The Broad Institute Genomics Platform"/>
            <consortium name="The Broad Institute Genome Sequencing Center for Infectious Disease"/>
            <person name="Wu L."/>
            <person name="Ma J."/>
        </authorList>
    </citation>
    <scope>NUCLEOTIDE SEQUENCE [LARGE SCALE GENOMIC DNA]</scope>
    <source>
        <strain evidence="3 4">JCM 16009</strain>
    </source>
</reference>
<dbReference type="CDD" id="cd06558">
    <property type="entry name" value="crotonase-like"/>
    <property type="match status" value="1"/>
</dbReference>
<dbReference type="PROSITE" id="PS00166">
    <property type="entry name" value="ENOYL_COA_HYDRATASE"/>
    <property type="match status" value="1"/>
</dbReference>
<comment type="caution">
    <text evidence="3">The sequence shown here is derived from an EMBL/GenBank/DDBJ whole genome shotgun (WGS) entry which is preliminary data.</text>
</comment>
<sequence length="267" mass="28712">MSVVAVRRPLPGVIELVLDRPDRLNALTREVVVELDARLTEVARDPACRVVVLTGAGRGFCAGLDLHGYGDEDEPGYTGSALQLFERQRDIAALAVSLHELRQPVIAAVNGPAAGGGLALALAADIRVCAAEAVFAVSFIRAGYSGCDIGVSWLLPRVIGAGPAHELMLTGRACDAREALRLGLVTDVVAADELRERAYRVAEEILRNPPFSVEMTKVGMWAALQTASLRDSVEFENRQQVLTALTDDAQEARAAFLQKRSPVYRRG</sequence>
<dbReference type="PANTHER" id="PTHR43459">
    <property type="entry name" value="ENOYL-COA HYDRATASE"/>
    <property type="match status" value="1"/>
</dbReference>
<proteinExistence type="inferred from homology"/>
<dbReference type="PANTHER" id="PTHR43459:SF1">
    <property type="entry name" value="EG:BACN32G11.4 PROTEIN"/>
    <property type="match status" value="1"/>
</dbReference>
<dbReference type="Pfam" id="PF00378">
    <property type="entry name" value="ECH_1"/>
    <property type="match status" value="1"/>
</dbReference>
<dbReference type="EMBL" id="BAAAQK010000009">
    <property type="protein sequence ID" value="GAA1851206.1"/>
    <property type="molecule type" value="Genomic_DNA"/>
</dbReference>
<name>A0ABN2N3X7_9PSEU</name>
<dbReference type="InterPro" id="IPR029045">
    <property type="entry name" value="ClpP/crotonase-like_dom_sf"/>
</dbReference>
<keyword evidence="4" id="KW-1185">Reference proteome</keyword>
<dbReference type="InterPro" id="IPR014748">
    <property type="entry name" value="Enoyl-CoA_hydra_C"/>
</dbReference>
<evidence type="ECO:0000256" key="2">
    <source>
        <dbReference type="RuleBase" id="RU003707"/>
    </source>
</evidence>
<dbReference type="Proteomes" id="UP001500449">
    <property type="component" value="Unassembled WGS sequence"/>
</dbReference>
<organism evidence="3 4">
    <name type="scientific">Pseudonocardia ailaonensis</name>
    <dbReference type="NCBI Taxonomy" id="367279"/>
    <lineage>
        <taxon>Bacteria</taxon>
        <taxon>Bacillati</taxon>
        <taxon>Actinomycetota</taxon>
        <taxon>Actinomycetes</taxon>
        <taxon>Pseudonocardiales</taxon>
        <taxon>Pseudonocardiaceae</taxon>
        <taxon>Pseudonocardia</taxon>
    </lineage>
</organism>
<dbReference type="SUPFAM" id="SSF52096">
    <property type="entry name" value="ClpP/crotonase"/>
    <property type="match status" value="1"/>
</dbReference>